<organism evidence="2 3">
    <name type="scientific">Ollibium composti</name>
    <dbReference type="NCBI Taxonomy" id="2675109"/>
    <lineage>
        <taxon>Bacteria</taxon>
        <taxon>Pseudomonadati</taxon>
        <taxon>Pseudomonadota</taxon>
        <taxon>Alphaproteobacteria</taxon>
        <taxon>Hyphomicrobiales</taxon>
        <taxon>Phyllobacteriaceae</taxon>
        <taxon>Ollibium</taxon>
    </lineage>
</organism>
<feature type="transmembrane region" description="Helical" evidence="1">
    <location>
        <begin position="114"/>
        <end position="138"/>
    </location>
</feature>
<feature type="transmembrane region" description="Helical" evidence="1">
    <location>
        <begin position="336"/>
        <end position="356"/>
    </location>
</feature>
<dbReference type="Pfam" id="PF05940">
    <property type="entry name" value="NnrS"/>
    <property type="match status" value="1"/>
</dbReference>
<feature type="transmembrane region" description="Helical" evidence="1">
    <location>
        <begin position="145"/>
        <end position="165"/>
    </location>
</feature>
<protein>
    <submittedName>
        <fullName evidence="2">NnrS family protein</fullName>
    </submittedName>
</protein>
<evidence type="ECO:0000313" key="3">
    <source>
        <dbReference type="Proteomes" id="UP000306441"/>
    </source>
</evidence>
<dbReference type="EMBL" id="SSNY01000004">
    <property type="protein sequence ID" value="THF57827.1"/>
    <property type="molecule type" value="Genomic_DNA"/>
</dbReference>
<keyword evidence="1" id="KW-0472">Membrane</keyword>
<keyword evidence="1" id="KW-1133">Transmembrane helix</keyword>
<sequence length="401" mass="42259">MAIPRTRPGNYPAVLSYGFRPFFLLASLQAGGAILFWLPLFYGDLDTQSAFAPVDWHIHEMLFGYLTAVVTGFLLTAIPNWTGRLPVQGTPLLLLVLLWLAGRMAVFFSGPLGWLPAAVVDCAFLLAVAAAAAIEIVAGRNWRNLKVLAPISVLFAANVVFHVEAHALGASDLARRLGIGAAIVLIMVIGGRIIPSFTRNWLARENPGRLPTPFGRFDAVAITISALALAAWAFVPERTGTGVVLVAAATFNAARLARWAGYRTTRDPLVLVLHVAYAFVPLGLLLAGCAALAPGSVPEAAAVHAFGVGAIGSMTLAVMTRATLGHTGRDLKASAGTVAIYACVVLAALLRILAAFDPGRDMLIHASAGLWAVAFLGYAALYGGMLVSPRLKARQPNRAPA</sequence>
<feature type="transmembrane region" description="Helical" evidence="1">
    <location>
        <begin position="90"/>
        <end position="108"/>
    </location>
</feature>
<keyword evidence="1" id="KW-0812">Transmembrane</keyword>
<feature type="transmembrane region" description="Helical" evidence="1">
    <location>
        <begin position="62"/>
        <end position="78"/>
    </location>
</feature>
<dbReference type="RefSeq" id="WP_136356182.1">
    <property type="nucleotide sequence ID" value="NZ_SSNY01000004.1"/>
</dbReference>
<accession>A0ABY2Q7U8</accession>
<feature type="transmembrane region" description="Helical" evidence="1">
    <location>
        <begin position="21"/>
        <end position="42"/>
    </location>
</feature>
<comment type="caution">
    <text evidence="2">The sequence shown here is derived from an EMBL/GenBank/DDBJ whole genome shotgun (WGS) entry which is preliminary data.</text>
</comment>
<keyword evidence="3" id="KW-1185">Reference proteome</keyword>
<dbReference type="Proteomes" id="UP000306441">
    <property type="component" value="Unassembled WGS sequence"/>
</dbReference>
<feature type="transmembrane region" description="Helical" evidence="1">
    <location>
        <begin position="368"/>
        <end position="388"/>
    </location>
</feature>
<evidence type="ECO:0000313" key="2">
    <source>
        <dbReference type="EMBL" id="THF57827.1"/>
    </source>
</evidence>
<feature type="transmembrane region" description="Helical" evidence="1">
    <location>
        <begin position="269"/>
        <end position="293"/>
    </location>
</feature>
<dbReference type="InterPro" id="IPR010266">
    <property type="entry name" value="NnrS"/>
</dbReference>
<feature type="transmembrane region" description="Helical" evidence="1">
    <location>
        <begin position="240"/>
        <end position="257"/>
    </location>
</feature>
<proteinExistence type="predicted"/>
<gene>
    <name evidence="2" type="ORF">E6C48_08760</name>
</gene>
<feature type="transmembrane region" description="Helical" evidence="1">
    <location>
        <begin position="305"/>
        <end position="324"/>
    </location>
</feature>
<feature type="transmembrane region" description="Helical" evidence="1">
    <location>
        <begin position="177"/>
        <end position="194"/>
    </location>
</feature>
<feature type="transmembrane region" description="Helical" evidence="1">
    <location>
        <begin position="214"/>
        <end position="234"/>
    </location>
</feature>
<reference evidence="2 3" key="1">
    <citation type="submission" date="2019-04" db="EMBL/GenBank/DDBJ databases">
        <title>Mesorhizobium composti sp. nov., isolated from compost.</title>
        <authorList>
            <person name="Lin S.-Y."/>
            <person name="Hameed A."/>
            <person name="Hsieh Y.-T."/>
            <person name="Young C.-C."/>
        </authorList>
    </citation>
    <scope>NUCLEOTIDE SEQUENCE [LARGE SCALE GENOMIC DNA]</scope>
    <source>
        <strain evidence="2 3">CC-YTH430</strain>
    </source>
</reference>
<evidence type="ECO:0000256" key="1">
    <source>
        <dbReference type="SAM" id="Phobius"/>
    </source>
</evidence>
<name>A0ABY2Q7U8_9HYPH</name>